<comment type="catalytic activity">
    <reaction evidence="8">
        <text>L-threonyl-[protein] + ATP = O-phospho-L-threonyl-[protein] + ADP + H(+)</text>
        <dbReference type="Rhea" id="RHEA:46608"/>
        <dbReference type="Rhea" id="RHEA-COMP:11060"/>
        <dbReference type="Rhea" id="RHEA-COMP:11605"/>
        <dbReference type="ChEBI" id="CHEBI:15378"/>
        <dbReference type="ChEBI" id="CHEBI:30013"/>
        <dbReference type="ChEBI" id="CHEBI:30616"/>
        <dbReference type="ChEBI" id="CHEBI:61977"/>
        <dbReference type="ChEBI" id="CHEBI:456216"/>
        <dbReference type="EC" id="2.7.11.24"/>
    </reaction>
</comment>
<reference evidence="12 13" key="2">
    <citation type="submission" date="2018-11" db="EMBL/GenBank/DDBJ databases">
        <authorList>
            <consortium name="Pathogen Informatics"/>
        </authorList>
    </citation>
    <scope>NUCLEOTIDE SEQUENCE [LARGE SCALE GENOMIC DNA]</scope>
</reference>
<dbReference type="OrthoDB" id="192887at2759"/>
<dbReference type="InterPro" id="IPR003527">
    <property type="entry name" value="MAP_kinase_CS"/>
</dbReference>
<name>A0A183IIP3_9BILA</name>
<comment type="function">
    <text evidence="10">Responds to activation by environmental stress and pro-inflammatory cytokines by phosphorylating a number of transcription factors, and thus regulates transcriptional activity.</text>
</comment>
<reference evidence="14" key="1">
    <citation type="submission" date="2016-06" db="UniProtKB">
        <authorList>
            <consortium name="WormBaseParasite"/>
        </authorList>
    </citation>
    <scope>IDENTIFICATION</scope>
</reference>
<dbReference type="SUPFAM" id="SSF56112">
    <property type="entry name" value="Protein kinase-like (PK-like)"/>
    <property type="match status" value="1"/>
</dbReference>
<keyword evidence="2 10" id="KW-0723">Serine/threonine-protein kinase</keyword>
<dbReference type="FunFam" id="3.30.200.20:FF:000028">
    <property type="entry name" value="Mitogen-activated protein kinase"/>
    <property type="match status" value="1"/>
</dbReference>
<dbReference type="FunFam" id="1.10.510.10:FF:000624">
    <property type="entry name" value="Mitogen-activated protein kinase"/>
    <property type="match status" value="1"/>
</dbReference>
<comment type="similarity">
    <text evidence="10">Belongs to the protein kinase superfamily. CMGC Ser/Thr protein kinase family. MAP kinase subfamily.</text>
</comment>
<dbReference type="Gene3D" id="1.10.510.10">
    <property type="entry name" value="Transferase(Phosphotransferase) domain 1"/>
    <property type="match status" value="1"/>
</dbReference>
<dbReference type="Proteomes" id="UP000270296">
    <property type="component" value="Unassembled WGS sequence"/>
</dbReference>
<dbReference type="EC" id="2.7.11.24" evidence="10"/>
<evidence type="ECO:0000313" key="12">
    <source>
        <dbReference type="EMBL" id="VDP01331.1"/>
    </source>
</evidence>
<dbReference type="PRINTS" id="PR01772">
    <property type="entry name" value="JNKMAPKINASE"/>
</dbReference>
<dbReference type="GO" id="GO:0005524">
    <property type="term" value="F:ATP binding"/>
    <property type="evidence" value="ECO:0007669"/>
    <property type="project" value="UniProtKB-UniRule"/>
</dbReference>
<keyword evidence="3 10" id="KW-0597">Phosphoprotein</keyword>
<dbReference type="GO" id="GO:0004707">
    <property type="term" value="F:MAP kinase activity"/>
    <property type="evidence" value="ECO:0007669"/>
    <property type="project" value="UniProtKB-UniRule"/>
</dbReference>
<accession>A0A183IIP3</accession>
<dbReference type="GO" id="GO:0106310">
    <property type="term" value="F:protein serine kinase activity"/>
    <property type="evidence" value="ECO:0007669"/>
    <property type="project" value="UniProtKB-UniRule"/>
</dbReference>
<comment type="cofactor">
    <cofactor evidence="1 10">
        <name>Mg(2+)</name>
        <dbReference type="ChEBI" id="CHEBI:18420"/>
    </cofactor>
</comment>
<evidence type="ECO:0000256" key="6">
    <source>
        <dbReference type="ARBA" id="ARBA00022777"/>
    </source>
</evidence>
<evidence type="ECO:0000256" key="9">
    <source>
        <dbReference type="ARBA" id="ARBA00048312"/>
    </source>
</evidence>
<gene>
    <name evidence="12" type="ORF">SBAD_LOCUS3488</name>
</gene>
<evidence type="ECO:0000256" key="7">
    <source>
        <dbReference type="ARBA" id="ARBA00022840"/>
    </source>
</evidence>
<keyword evidence="6 10" id="KW-0418">Kinase</keyword>
<feature type="domain" description="Protein kinase" evidence="11">
    <location>
        <begin position="34"/>
        <end position="336"/>
    </location>
</feature>
<keyword evidence="4 10" id="KW-0808">Transferase</keyword>
<evidence type="ECO:0000256" key="4">
    <source>
        <dbReference type="ARBA" id="ARBA00022679"/>
    </source>
</evidence>
<evidence type="ECO:0000256" key="10">
    <source>
        <dbReference type="RuleBase" id="RU368052"/>
    </source>
</evidence>
<dbReference type="AlphaFoldDB" id="A0A183IIP3"/>
<dbReference type="PROSITE" id="PS01351">
    <property type="entry name" value="MAPK"/>
    <property type="match status" value="1"/>
</dbReference>
<evidence type="ECO:0000313" key="13">
    <source>
        <dbReference type="Proteomes" id="UP000270296"/>
    </source>
</evidence>
<protein>
    <recommendedName>
        <fullName evidence="10">Stress-activated protein kinase JNK</fullName>
        <ecNumber evidence="10">2.7.11.24</ecNumber>
    </recommendedName>
</protein>
<sequence>MAPSASVVTTFEEDGDEFYKVIVQDTEMIIPRRYQNLQIIGFGAQGMVCSATDTACSSENGRHVAIKKLLSPFRDYVFAKRAYRELTLMNALRHPNVIRLYNTFTPQKDIEHFRDYYLVMELMDGQLRQATSLDMEVVSYLLYQLLCGLKYLQSGGILHRDLKPSNIGVKRDCTLRIMDFGIARRLRPSLRHSPYVQQRFYRAPEIILGMDYDEKGRFISFDIWSVGCILAELFSGHILFPGIGIFDQWGKIIEKLGTPSFEFMRRLKLNVRMYVQNTRRYDGVKFDMLFPDRYFPPNGEHPDHSASCARDLLSKMLVIDPRERISIQEALQHPYVNQWYNEQEANVAAPQLPHDYEDEEDFTVEEWKRLTFDALNSYESEHDIFGPEVSP</sequence>
<keyword evidence="10" id="KW-0460">Magnesium</keyword>
<evidence type="ECO:0000259" key="11">
    <source>
        <dbReference type="PROSITE" id="PS50011"/>
    </source>
</evidence>
<dbReference type="InterPro" id="IPR050117">
    <property type="entry name" value="MAPK"/>
</dbReference>
<keyword evidence="7 10" id="KW-0067">ATP-binding</keyword>
<evidence type="ECO:0000256" key="3">
    <source>
        <dbReference type="ARBA" id="ARBA00022553"/>
    </source>
</evidence>
<dbReference type="InterPro" id="IPR000719">
    <property type="entry name" value="Prot_kinase_dom"/>
</dbReference>
<dbReference type="Pfam" id="PF00069">
    <property type="entry name" value="Pkinase"/>
    <property type="match status" value="1"/>
</dbReference>
<dbReference type="EMBL" id="UZAM01007775">
    <property type="protein sequence ID" value="VDP01331.1"/>
    <property type="molecule type" value="Genomic_DNA"/>
</dbReference>
<dbReference type="WBParaSite" id="SBAD_0000364701-mRNA-1">
    <property type="protein sequence ID" value="SBAD_0000364701-mRNA-1"/>
    <property type="gene ID" value="SBAD_0000364701"/>
</dbReference>
<keyword evidence="13" id="KW-1185">Reference proteome</keyword>
<dbReference type="Gene3D" id="3.30.200.20">
    <property type="entry name" value="Phosphorylase Kinase, domain 1"/>
    <property type="match status" value="1"/>
</dbReference>
<dbReference type="InterPro" id="IPR008351">
    <property type="entry name" value="MAPK_JNK"/>
</dbReference>
<dbReference type="GO" id="GO:0005737">
    <property type="term" value="C:cytoplasm"/>
    <property type="evidence" value="ECO:0007669"/>
    <property type="project" value="UniProtKB-SubCell"/>
</dbReference>
<dbReference type="SMART" id="SM00220">
    <property type="entry name" value="S_TKc"/>
    <property type="match status" value="1"/>
</dbReference>
<evidence type="ECO:0000256" key="1">
    <source>
        <dbReference type="ARBA" id="ARBA00001946"/>
    </source>
</evidence>
<organism evidence="14">
    <name type="scientific">Soboliphyme baturini</name>
    <dbReference type="NCBI Taxonomy" id="241478"/>
    <lineage>
        <taxon>Eukaryota</taxon>
        <taxon>Metazoa</taxon>
        <taxon>Ecdysozoa</taxon>
        <taxon>Nematoda</taxon>
        <taxon>Enoplea</taxon>
        <taxon>Dorylaimia</taxon>
        <taxon>Dioctophymatida</taxon>
        <taxon>Dioctophymatoidea</taxon>
        <taxon>Soboliphymatidae</taxon>
        <taxon>Soboliphyme</taxon>
    </lineage>
</organism>
<dbReference type="PROSITE" id="PS50011">
    <property type="entry name" value="PROTEIN_KINASE_DOM"/>
    <property type="match status" value="1"/>
</dbReference>
<evidence type="ECO:0000256" key="5">
    <source>
        <dbReference type="ARBA" id="ARBA00022741"/>
    </source>
</evidence>
<evidence type="ECO:0000313" key="14">
    <source>
        <dbReference type="WBParaSite" id="SBAD_0000364701-mRNA-1"/>
    </source>
</evidence>
<comment type="subcellular location">
    <subcellularLocation>
        <location evidence="10">Cytoplasm</location>
    </subcellularLocation>
</comment>
<proteinExistence type="inferred from homology"/>
<dbReference type="InterPro" id="IPR011009">
    <property type="entry name" value="Kinase-like_dom_sf"/>
</dbReference>
<evidence type="ECO:0000256" key="2">
    <source>
        <dbReference type="ARBA" id="ARBA00022527"/>
    </source>
</evidence>
<evidence type="ECO:0000256" key="8">
    <source>
        <dbReference type="ARBA" id="ARBA00047592"/>
    </source>
</evidence>
<dbReference type="PANTHER" id="PTHR24055">
    <property type="entry name" value="MITOGEN-ACTIVATED PROTEIN KINASE"/>
    <property type="match status" value="1"/>
</dbReference>
<keyword evidence="5 10" id="KW-0547">Nucleotide-binding</keyword>
<comment type="catalytic activity">
    <reaction evidence="9">
        <text>L-seryl-[protein] + ATP = O-phospho-L-seryl-[protein] + ADP + H(+)</text>
        <dbReference type="Rhea" id="RHEA:17989"/>
        <dbReference type="Rhea" id="RHEA-COMP:9863"/>
        <dbReference type="Rhea" id="RHEA-COMP:11604"/>
        <dbReference type="ChEBI" id="CHEBI:15378"/>
        <dbReference type="ChEBI" id="CHEBI:29999"/>
        <dbReference type="ChEBI" id="CHEBI:30616"/>
        <dbReference type="ChEBI" id="CHEBI:83421"/>
        <dbReference type="ChEBI" id="CHEBI:456216"/>
        <dbReference type="EC" id="2.7.11.24"/>
    </reaction>
</comment>